<evidence type="ECO:0000256" key="2">
    <source>
        <dbReference type="SAM" id="Phobius"/>
    </source>
</evidence>
<dbReference type="EMBL" id="DF157097">
    <property type="protein sequence ID" value="GAB65084.1"/>
    <property type="molecule type" value="Genomic_DNA"/>
</dbReference>
<dbReference type="Proteomes" id="UP000006319">
    <property type="component" value="Chromosome 5"/>
</dbReference>
<accession>K6UQG3</accession>
<feature type="region of interest" description="Disordered" evidence="1">
    <location>
        <begin position="323"/>
        <end position="361"/>
    </location>
</feature>
<evidence type="ECO:0000256" key="1">
    <source>
        <dbReference type="SAM" id="MobiDB-lite"/>
    </source>
</evidence>
<keyword evidence="4" id="KW-1185">Reference proteome</keyword>
<name>K6UQG3_PLACD</name>
<sequence length="478" mass="55266">MTLVGFEFLNLKSDDDKANKNSFIKTNICAFIELFFCFNFQEDIYKKLPSYKLYKKIDESITDTTYDNYCAKVNPLDITNDEITKFCQKFARNLKELPTIESIGKNAHDACLSVTYWFYYELNKILGKQGYSAHRERIINSFIDVESKIYNELLNANNKDKCPIEVKTNFEKKKEEKILYDYFNNYNTIFHCNNSSNKEKCSEYCKYVNEIYKKYIENQKKCCGINYLNCGDYFKCNGKYNPLILLNKLNCDIGEEGERLTEKQIRESQENYGNSDLIRSLRYNIFKCNMVKDDYGSSIGFCSVFPSSKYSFENVDNLHFSEEEDEKSRGVPINNGEEEVTTTHSELGSKSTLAAKDTKEAQCPEDKPVKLSSGACVEHNVRTTGVIGLKLIDKVPINRVRNMIKNNMKSNTTSLQVPNLLDDDSADINTLSGVYSMLQKSTFKMIILGVLGLGTIMMFFIYFKVIKNIIFNRNKFLY</sequence>
<proteinExistence type="predicted"/>
<evidence type="ECO:0000313" key="4">
    <source>
        <dbReference type="Proteomes" id="UP000006319"/>
    </source>
</evidence>
<dbReference type="VEuPathDB" id="PlasmoDB:PCYB_051020"/>
<dbReference type="GeneID" id="14691470"/>
<keyword evidence="2" id="KW-0812">Transmembrane</keyword>
<gene>
    <name evidence="3" type="ORF">PCYB_051020</name>
</gene>
<protein>
    <submittedName>
        <fullName evidence="3">VIR-like CYIR protein</fullName>
    </submittedName>
</protein>
<dbReference type="PhylomeDB" id="K6UQG3"/>
<feature type="transmembrane region" description="Helical" evidence="2">
    <location>
        <begin position="445"/>
        <end position="465"/>
    </location>
</feature>
<dbReference type="AlphaFoldDB" id="K6UQG3"/>
<evidence type="ECO:0000313" key="3">
    <source>
        <dbReference type="EMBL" id="GAB65084.1"/>
    </source>
</evidence>
<dbReference type="OrthoDB" id="385060at2759"/>
<dbReference type="InterPro" id="IPR008780">
    <property type="entry name" value="Plasmodium_Vir"/>
</dbReference>
<dbReference type="OMA" id="NNYNTIF"/>
<keyword evidence="2" id="KW-0472">Membrane</keyword>
<feature type="compositionally biased region" description="Polar residues" evidence="1">
    <location>
        <begin position="342"/>
        <end position="352"/>
    </location>
</feature>
<dbReference type="KEGG" id="pcy:PCYB_051020"/>
<dbReference type="Pfam" id="PF05795">
    <property type="entry name" value="Plasmodium_Vir"/>
    <property type="match status" value="1"/>
</dbReference>
<reference evidence="3 4" key="1">
    <citation type="journal article" date="2012" name="Nat. Genet.">
        <title>Plasmodium cynomolgi genome sequences provide insight into Plasmodium vivax and the monkey malaria clade.</title>
        <authorList>
            <person name="Tachibana S."/>
            <person name="Sullivan S.A."/>
            <person name="Kawai S."/>
            <person name="Nakamura S."/>
            <person name="Kim H.R."/>
            <person name="Goto N."/>
            <person name="Arisue N."/>
            <person name="Palacpac N.M.Q."/>
            <person name="Honma H."/>
            <person name="Yagi M."/>
            <person name="Tougan T."/>
            <person name="Katakai Y."/>
            <person name="Kaneko O."/>
            <person name="Mita T."/>
            <person name="Kita K."/>
            <person name="Yasutomi Y."/>
            <person name="Sutton P.L."/>
            <person name="Shakhbatyan R."/>
            <person name="Horii T."/>
            <person name="Yasunaga T."/>
            <person name="Barnwell J.W."/>
            <person name="Escalante A.A."/>
            <person name="Carlton J.M."/>
            <person name="Tanabe K."/>
        </authorList>
    </citation>
    <scope>NUCLEOTIDE SEQUENCE [LARGE SCALE GENOMIC DNA]</scope>
    <source>
        <strain evidence="3 4">B</strain>
    </source>
</reference>
<dbReference type="RefSeq" id="XP_004221031.1">
    <property type="nucleotide sequence ID" value="XM_004220983.1"/>
</dbReference>
<organism evidence="3 4">
    <name type="scientific">Plasmodium cynomolgi (strain B)</name>
    <dbReference type="NCBI Taxonomy" id="1120755"/>
    <lineage>
        <taxon>Eukaryota</taxon>
        <taxon>Sar</taxon>
        <taxon>Alveolata</taxon>
        <taxon>Apicomplexa</taxon>
        <taxon>Aconoidasida</taxon>
        <taxon>Haemosporida</taxon>
        <taxon>Plasmodiidae</taxon>
        <taxon>Plasmodium</taxon>
        <taxon>Plasmodium (Plasmodium)</taxon>
    </lineage>
</organism>
<keyword evidence="2" id="KW-1133">Transmembrane helix</keyword>